<keyword evidence="2" id="KW-1185">Reference proteome</keyword>
<comment type="caution">
    <text evidence="1">The sequence shown here is derived from an EMBL/GenBank/DDBJ whole genome shotgun (WGS) entry which is preliminary data.</text>
</comment>
<gene>
    <name evidence="1" type="ORF">CLV71_114115</name>
</gene>
<dbReference type="OrthoDB" id="3959275at2"/>
<dbReference type="RefSeq" id="WP_133906655.1">
    <property type="nucleotide sequence ID" value="NZ_SOCP01000014.1"/>
</dbReference>
<proteinExistence type="predicted"/>
<dbReference type="Proteomes" id="UP000294927">
    <property type="component" value="Unassembled WGS sequence"/>
</dbReference>
<evidence type="ECO:0000313" key="1">
    <source>
        <dbReference type="EMBL" id="TDV44206.1"/>
    </source>
</evidence>
<protein>
    <submittedName>
        <fullName evidence="1">Uncharacterized protein</fullName>
    </submittedName>
</protein>
<dbReference type="EMBL" id="SOCP01000014">
    <property type="protein sequence ID" value="TDV44206.1"/>
    <property type="molecule type" value="Genomic_DNA"/>
</dbReference>
<sequence>MSRLTGSEARHSVDLHGRWQALQLLQPVFELVNRAGPRADFDHRSYDLAQLALRLIDYVVLNQASLEGSVSPESVVDHLAQVSRRMNPEDPARPWTKIAKLVLTTLLNDGRPHEATWRELAGDDETCSEARPYRYRLLRLGEGEEGTTITATDPAIVLYLQALNSDLANRALALKLLVEIQMKAGEFDKALATARQATRTAQGLSASLREKLDDTRRDIRSVDWHGEMPSWLHDVMGQIEHQIEKDKQLRDLAERSSEDPTATDACRNIVWEVRRGEDVWLRLERHVARAIPVFLAAQEVQRFQPRGLAAAIDLGDDLLRPALLADDRLLMDVADTIVAGGFPPRTQPQWGVDELVRQLLREPLTREQQDPDIDEPGDLGEALGDSIADDVASCATDILAMAAREPMRLSDLLAVARQRAGDVDEPLRLLDIIWAAALYVFVAGGEAAADDRPRRADLAAAVSALVAIDYGHMLDDARYLGPDLLLATPATFDQRDADTDNSIGAA</sequence>
<organism evidence="1 2">
    <name type="scientific">Actinophytocola oryzae</name>
    <dbReference type="NCBI Taxonomy" id="502181"/>
    <lineage>
        <taxon>Bacteria</taxon>
        <taxon>Bacillati</taxon>
        <taxon>Actinomycetota</taxon>
        <taxon>Actinomycetes</taxon>
        <taxon>Pseudonocardiales</taxon>
        <taxon>Pseudonocardiaceae</taxon>
    </lineage>
</organism>
<accession>A0A4R7V870</accession>
<evidence type="ECO:0000313" key="2">
    <source>
        <dbReference type="Proteomes" id="UP000294927"/>
    </source>
</evidence>
<reference evidence="1 2" key="1">
    <citation type="submission" date="2019-03" db="EMBL/GenBank/DDBJ databases">
        <title>Genomic Encyclopedia of Archaeal and Bacterial Type Strains, Phase II (KMG-II): from individual species to whole genera.</title>
        <authorList>
            <person name="Goeker M."/>
        </authorList>
    </citation>
    <scope>NUCLEOTIDE SEQUENCE [LARGE SCALE GENOMIC DNA]</scope>
    <source>
        <strain evidence="1 2">DSM 45499</strain>
    </source>
</reference>
<name>A0A4R7V870_9PSEU</name>
<dbReference type="AlphaFoldDB" id="A0A4R7V870"/>